<evidence type="ECO:0000259" key="20">
    <source>
        <dbReference type="PROSITE" id="PS50089"/>
    </source>
</evidence>
<dbReference type="SUPFAM" id="SSF57850">
    <property type="entry name" value="RING/U-box"/>
    <property type="match status" value="1"/>
</dbReference>
<dbReference type="GO" id="GO:0016562">
    <property type="term" value="P:protein import into peroxisome matrix, receptor recycling"/>
    <property type="evidence" value="ECO:0007669"/>
    <property type="project" value="UniProtKB-ARBA"/>
</dbReference>
<protein>
    <recommendedName>
        <fullName evidence="5">RING-type E3 ubiquitin transferase</fullName>
        <ecNumber evidence="5">2.3.2.27</ecNumber>
    </recommendedName>
    <alternativeName>
        <fullName evidence="18">Peroxin-10</fullName>
    </alternativeName>
</protein>
<comment type="subcellular location">
    <subcellularLocation>
        <location evidence="2">Peroxisome membrane</location>
        <topology evidence="2">Multi-pass membrane protein</topology>
    </subcellularLocation>
</comment>
<evidence type="ECO:0000256" key="4">
    <source>
        <dbReference type="ARBA" id="ARBA00008704"/>
    </source>
</evidence>
<dbReference type="VEuPathDB" id="FungiDB:YALI0_C01023g"/>
<keyword evidence="8" id="KW-0808">Transferase</keyword>
<dbReference type="InParanoid" id="F2Z5X4"/>
<keyword evidence="15" id="KW-1133">Transmembrane helix</keyword>
<dbReference type="STRING" id="284591.F2Z5X4"/>
<dbReference type="Pfam" id="PF13639">
    <property type="entry name" value="zf-RING_2"/>
    <property type="match status" value="1"/>
</dbReference>
<evidence type="ECO:0000313" key="22">
    <source>
        <dbReference type="Proteomes" id="UP000001300"/>
    </source>
</evidence>
<evidence type="ECO:0000256" key="16">
    <source>
        <dbReference type="ARBA" id="ARBA00023136"/>
    </source>
</evidence>
<dbReference type="Pfam" id="PF04757">
    <property type="entry name" value="Pex2_Pex12"/>
    <property type="match status" value="1"/>
</dbReference>
<dbReference type="KEGG" id="yli:2909503"/>
<keyword evidence="12" id="KW-0833">Ubl conjugation pathway</keyword>
<accession>F2Z5X4</accession>
<dbReference type="InterPro" id="IPR001841">
    <property type="entry name" value="Znf_RING"/>
</dbReference>
<dbReference type="GO" id="GO:0005778">
    <property type="term" value="C:peroxisomal membrane"/>
    <property type="evidence" value="ECO:0000318"/>
    <property type="project" value="GO_Central"/>
</dbReference>
<keyword evidence="22" id="KW-1185">Reference proteome</keyword>
<dbReference type="CDD" id="cd16527">
    <property type="entry name" value="RING-HC_PEX10"/>
    <property type="match status" value="1"/>
</dbReference>
<dbReference type="Proteomes" id="UP000001300">
    <property type="component" value="Chromosome C"/>
</dbReference>
<dbReference type="SMART" id="SM00184">
    <property type="entry name" value="RING"/>
    <property type="match status" value="1"/>
</dbReference>
<dbReference type="PROSITE" id="PS00518">
    <property type="entry name" value="ZF_RING_1"/>
    <property type="match status" value="1"/>
</dbReference>
<dbReference type="GO" id="GO:0008270">
    <property type="term" value="F:zinc ion binding"/>
    <property type="evidence" value="ECO:0007669"/>
    <property type="project" value="UniProtKB-KW"/>
</dbReference>
<evidence type="ECO:0000256" key="13">
    <source>
        <dbReference type="ARBA" id="ARBA00022833"/>
    </source>
</evidence>
<keyword evidence="14" id="KW-0653">Protein transport</keyword>
<dbReference type="HOGENOM" id="CLU_041707_2_0_1"/>
<dbReference type="FunFam" id="3.30.40.10:FF:000617">
    <property type="entry name" value="Peroxin 10"/>
    <property type="match status" value="1"/>
</dbReference>
<comment type="similarity">
    <text evidence="4">Belongs to the pex2/pex10/pex12 family.</text>
</comment>
<evidence type="ECO:0000313" key="21">
    <source>
        <dbReference type="EMBL" id="CAG81606.1"/>
    </source>
</evidence>
<dbReference type="InterPro" id="IPR017907">
    <property type="entry name" value="Znf_RING_CS"/>
</dbReference>
<keyword evidence="6" id="KW-0813">Transport</keyword>
<evidence type="ECO:0000256" key="12">
    <source>
        <dbReference type="ARBA" id="ARBA00022786"/>
    </source>
</evidence>
<keyword evidence="11 19" id="KW-0863">Zinc-finger</keyword>
<dbReference type="EC" id="2.3.2.27" evidence="5"/>
<evidence type="ECO:0000256" key="11">
    <source>
        <dbReference type="ARBA" id="ARBA00022771"/>
    </source>
</evidence>
<evidence type="ECO:0000256" key="6">
    <source>
        <dbReference type="ARBA" id="ARBA00022448"/>
    </source>
</evidence>
<evidence type="ECO:0000256" key="18">
    <source>
        <dbReference type="ARBA" id="ARBA00041230"/>
    </source>
</evidence>
<comment type="pathway">
    <text evidence="3">Protein modification; protein ubiquitination.</text>
</comment>
<evidence type="ECO:0000256" key="8">
    <source>
        <dbReference type="ARBA" id="ARBA00022679"/>
    </source>
</evidence>
<keyword evidence="16" id="KW-0472">Membrane</keyword>
<reference evidence="21 22" key="1">
    <citation type="journal article" date="2004" name="Nature">
        <title>Genome evolution in yeasts.</title>
        <authorList>
            <consortium name="Genolevures"/>
            <person name="Dujon B."/>
            <person name="Sherman D."/>
            <person name="Fischer G."/>
            <person name="Durrens P."/>
            <person name="Casaregola S."/>
            <person name="Lafontaine I."/>
            <person name="de Montigny J."/>
            <person name="Marck C."/>
            <person name="Neuveglise C."/>
            <person name="Talla E."/>
            <person name="Goffard N."/>
            <person name="Frangeul L."/>
            <person name="Aigle M."/>
            <person name="Anthouard V."/>
            <person name="Babour A."/>
            <person name="Barbe V."/>
            <person name="Barnay S."/>
            <person name="Blanchin S."/>
            <person name="Beckerich J.M."/>
            <person name="Beyne E."/>
            <person name="Bleykasten C."/>
            <person name="Boisrame A."/>
            <person name="Boyer J."/>
            <person name="Cattolico L."/>
            <person name="Confanioleri F."/>
            <person name="de Daruvar A."/>
            <person name="Despons L."/>
            <person name="Fabre E."/>
            <person name="Fairhead C."/>
            <person name="Ferry-Dumazet H."/>
            <person name="Groppi A."/>
            <person name="Hantraye F."/>
            <person name="Hennequin C."/>
            <person name="Jauniaux N."/>
            <person name="Joyet P."/>
            <person name="Kachouri R."/>
            <person name="Kerrest A."/>
            <person name="Koszul R."/>
            <person name="Lemaire M."/>
            <person name="Lesur I."/>
            <person name="Ma L."/>
            <person name="Muller H."/>
            <person name="Nicaud J.M."/>
            <person name="Nikolski M."/>
            <person name="Oztas S."/>
            <person name="Ozier-Kalogeropoulos O."/>
            <person name="Pellenz S."/>
            <person name="Potier S."/>
            <person name="Richard G.F."/>
            <person name="Straub M.L."/>
            <person name="Suleau A."/>
            <person name="Swennene D."/>
            <person name="Tekaia F."/>
            <person name="Wesolowski-Louvel M."/>
            <person name="Westhof E."/>
            <person name="Wirth B."/>
            <person name="Zeniou-Meyer M."/>
            <person name="Zivanovic I."/>
            <person name="Bolotin-Fukuhara M."/>
            <person name="Thierry A."/>
            <person name="Bouchier C."/>
            <person name="Caudron B."/>
            <person name="Scarpelli C."/>
            <person name="Gaillardin C."/>
            <person name="Weissenbach J."/>
            <person name="Wincker P."/>
            <person name="Souciet J.L."/>
        </authorList>
    </citation>
    <scope>NUCLEOTIDE SEQUENCE [LARGE SCALE GENOMIC DNA]</scope>
    <source>
        <strain evidence="22">CLIB 122 / E 150</strain>
    </source>
</reference>
<evidence type="ECO:0000256" key="15">
    <source>
        <dbReference type="ARBA" id="ARBA00022989"/>
    </source>
</evidence>
<dbReference type="PROSITE" id="PS50089">
    <property type="entry name" value="ZF_RING_2"/>
    <property type="match status" value="1"/>
</dbReference>
<dbReference type="AlphaFoldDB" id="F2Z5X4"/>
<organism evidence="21 22">
    <name type="scientific">Yarrowia lipolytica (strain CLIB 122 / E 150)</name>
    <name type="common">Yeast</name>
    <name type="synonym">Candida lipolytica</name>
    <dbReference type="NCBI Taxonomy" id="284591"/>
    <lineage>
        <taxon>Eukaryota</taxon>
        <taxon>Fungi</taxon>
        <taxon>Dikarya</taxon>
        <taxon>Ascomycota</taxon>
        <taxon>Saccharomycotina</taxon>
        <taxon>Dipodascomycetes</taxon>
        <taxon>Dipodascales</taxon>
        <taxon>Dipodascales incertae sedis</taxon>
        <taxon>Yarrowia</taxon>
    </lineage>
</organism>
<dbReference type="GO" id="GO:0061630">
    <property type="term" value="F:ubiquitin protein ligase activity"/>
    <property type="evidence" value="ECO:0007669"/>
    <property type="project" value="UniProtKB-EC"/>
</dbReference>
<evidence type="ECO:0000256" key="19">
    <source>
        <dbReference type="PROSITE-ProRule" id="PRU00175"/>
    </source>
</evidence>
<keyword evidence="17" id="KW-0576">Peroxisome</keyword>
<dbReference type="Gene3D" id="3.30.40.10">
    <property type="entry name" value="Zinc/RING finger domain, C3HC4 (zinc finger)"/>
    <property type="match status" value="1"/>
</dbReference>
<gene>
    <name evidence="21" type="ORF">YALI0_C01023g</name>
</gene>
<dbReference type="GO" id="GO:0016558">
    <property type="term" value="P:protein import into peroxisome matrix"/>
    <property type="evidence" value="ECO:0000318"/>
    <property type="project" value="GO_Central"/>
</dbReference>
<evidence type="ECO:0000256" key="3">
    <source>
        <dbReference type="ARBA" id="ARBA00004906"/>
    </source>
</evidence>
<evidence type="ECO:0000256" key="17">
    <source>
        <dbReference type="ARBA" id="ARBA00023140"/>
    </source>
</evidence>
<dbReference type="EMBL" id="CR382129">
    <property type="protein sequence ID" value="CAG81606.1"/>
    <property type="molecule type" value="Genomic_DNA"/>
</dbReference>
<evidence type="ECO:0000256" key="9">
    <source>
        <dbReference type="ARBA" id="ARBA00022692"/>
    </source>
</evidence>
<keyword evidence="10" id="KW-0479">Metal-binding</keyword>
<dbReference type="PANTHER" id="PTHR23350">
    <property type="entry name" value="PEROXISOME ASSEMBLY PROTEIN 10"/>
    <property type="match status" value="1"/>
</dbReference>
<dbReference type="OMA" id="YCDVVQL"/>
<keyword evidence="9" id="KW-0812">Transmembrane</keyword>
<dbReference type="OrthoDB" id="6270329at2759"/>
<dbReference type="PANTHER" id="PTHR23350:SF0">
    <property type="entry name" value="PEROXISOME BIOGENESIS FACTOR 10"/>
    <property type="match status" value="1"/>
</dbReference>
<feature type="domain" description="RING-type" evidence="20">
    <location>
        <begin position="327"/>
        <end position="365"/>
    </location>
</feature>
<dbReference type="FunCoup" id="F2Z5X4">
    <property type="interactions" value="301"/>
</dbReference>
<dbReference type="InterPro" id="IPR006845">
    <property type="entry name" value="Pex_N"/>
</dbReference>
<name>F2Z5X4_YARLI</name>
<keyword evidence="13" id="KW-0862">Zinc</keyword>
<sequence length="377" mass="43772">MWGSSHAFAGESDLTLQLHTRSNMSDNTTIKKPIRPKPIRTERLPYAGAAEIIRANQKDHYFESVLEQHLVTFLQKWKGVRFIHQYKEELETASKFAYLGLCTLVGSKTLGEEYTNLMYTIRDRTALPGVVRRFGYVLSNTLFPYLFVRYMGKLRAKLMREYPHLVEYDEDEPVPSPETWKERVIKTFVNKFDKFTALEGFTAIHLAIFYVYGSYYQLSKRIWGMRYVFGHRLDKNEPRIGYEMLGLLIFARFATSFVQTGREYLGALLEKSVEKEAGEKEDEKEAVVPKKKSSIPFIEDTEGETEDKIDLEDPRQLKFIPEASRACTLCLSYISAPACTPCGHFFCWDCISEWVREKPECPLCRQGVREQNLLPIR</sequence>
<evidence type="ECO:0000256" key="14">
    <source>
        <dbReference type="ARBA" id="ARBA00022927"/>
    </source>
</evidence>
<keyword evidence="7" id="KW-0962">Peroxisome biogenesis</keyword>
<evidence type="ECO:0000256" key="2">
    <source>
        <dbReference type="ARBA" id="ARBA00004585"/>
    </source>
</evidence>
<evidence type="ECO:0000256" key="1">
    <source>
        <dbReference type="ARBA" id="ARBA00000900"/>
    </source>
</evidence>
<evidence type="ECO:0000256" key="10">
    <source>
        <dbReference type="ARBA" id="ARBA00022723"/>
    </source>
</evidence>
<evidence type="ECO:0000256" key="5">
    <source>
        <dbReference type="ARBA" id="ARBA00012483"/>
    </source>
</evidence>
<dbReference type="GO" id="GO:0016567">
    <property type="term" value="P:protein ubiquitination"/>
    <property type="evidence" value="ECO:0007669"/>
    <property type="project" value="UniProtKB-ARBA"/>
</dbReference>
<proteinExistence type="inferred from homology"/>
<dbReference type="InterPro" id="IPR013083">
    <property type="entry name" value="Znf_RING/FYVE/PHD"/>
</dbReference>
<evidence type="ECO:0000256" key="7">
    <source>
        <dbReference type="ARBA" id="ARBA00022593"/>
    </source>
</evidence>
<comment type="catalytic activity">
    <reaction evidence="1">
        <text>S-ubiquitinyl-[E2 ubiquitin-conjugating enzyme]-L-cysteine + [acceptor protein]-L-lysine = [E2 ubiquitin-conjugating enzyme]-L-cysteine + N(6)-ubiquitinyl-[acceptor protein]-L-lysine.</text>
        <dbReference type="EC" id="2.3.2.27"/>
    </reaction>
</comment>
<dbReference type="InterPro" id="IPR025654">
    <property type="entry name" value="PEX2/10"/>
</dbReference>